<dbReference type="GO" id="GO:0005524">
    <property type="term" value="F:ATP binding"/>
    <property type="evidence" value="ECO:0007669"/>
    <property type="project" value="UniProtKB-KW"/>
</dbReference>
<keyword evidence="5 6" id="KW-0067">ATP-binding</keyword>
<dbReference type="Pfam" id="PF00069">
    <property type="entry name" value="Pkinase"/>
    <property type="match status" value="1"/>
</dbReference>
<feature type="binding site" evidence="6">
    <location>
        <begin position="24"/>
        <end position="25"/>
    </location>
    <ligand>
        <name>ATP</name>
        <dbReference type="ChEBI" id="CHEBI:30616"/>
    </ligand>
</feature>
<evidence type="ECO:0000256" key="1">
    <source>
        <dbReference type="ARBA" id="ARBA00022527"/>
    </source>
</evidence>
<evidence type="ECO:0000313" key="10">
    <source>
        <dbReference type="Proteomes" id="UP000688137"/>
    </source>
</evidence>
<dbReference type="EMBL" id="CAJJDM010000032">
    <property type="protein sequence ID" value="CAD8062379.1"/>
    <property type="molecule type" value="Genomic_DNA"/>
</dbReference>
<comment type="caution">
    <text evidence="9">The sequence shown here is derived from an EMBL/GenBank/DDBJ whole genome shotgun (WGS) entry which is preliminary data.</text>
</comment>
<evidence type="ECO:0000259" key="8">
    <source>
        <dbReference type="PROSITE" id="PS50011"/>
    </source>
</evidence>
<gene>
    <name evidence="9" type="ORF">PPRIM_AZ9-3.1.T0330107</name>
</gene>
<feature type="cross-link" description="Glycyl lysine isopeptide (Lys-Gly) (interchain with G-Cter in SUMO2)" evidence="7">
    <location>
        <position position="22"/>
    </location>
</feature>
<sequence length="71" mass="8231">MIVLFTLKQYNSYSQYIGLICKAENLLLKNNVIKLCDFGWSAKVGYNKQRDTLCGTVYYMAPQISQRQQSQ</sequence>
<keyword evidence="1" id="KW-0723">Serine/threonine-protein kinase</keyword>
<dbReference type="PROSITE" id="PS50011">
    <property type="entry name" value="PROTEIN_KINASE_DOM"/>
    <property type="match status" value="1"/>
</dbReference>
<keyword evidence="3 6" id="KW-0547">Nucleotide-binding</keyword>
<evidence type="ECO:0000256" key="5">
    <source>
        <dbReference type="ARBA" id="ARBA00022840"/>
    </source>
</evidence>
<evidence type="ECO:0000256" key="6">
    <source>
        <dbReference type="PIRSR" id="PIRSR630616-2"/>
    </source>
</evidence>
<keyword evidence="2" id="KW-0808">Transferase</keyword>
<name>A0A8S1L4P1_PARPR</name>
<protein>
    <recommendedName>
        <fullName evidence="8">Protein kinase domain-containing protein</fullName>
    </recommendedName>
</protein>
<feature type="binding site" evidence="6">
    <location>
        <position position="37"/>
    </location>
    <ligand>
        <name>ATP</name>
        <dbReference type="ChEBI" id="CHEBI:30616"/>
    </ligand>
</feature>
<accession>A0A8S1L4P1</accession>
<evidence type="ECO:0000313" key="9">
    <source>
        <dbReference type="EMBL" id="CAD8062379.1"/>
    </source>
</evidence>
<dbReference type="Proteomes" id="UP000688137">
    <property type="component" value="Unassembled WGS sequence"/>
</dbReference>
<feature type="domain" description="Protein kinase" evidence="8">
    <location>
        <begin position="1"/>
        <end position="71"/>
    </location>
</feature>
<evidence type="ECO:0000256" key="3">
    <source>
        <dbReference type="ARBA" id="ARBA00022741"/>
    </source>
</evidence>
<organism evidence="9 10">
    <name type="scientific">Paramecium primaurelia</name>
    <dbReference type="NCBI Taxonomy" id="5886"/>
    <lineage>
        <taxon>Eukaryota</taxon>
        <taxon>Sar</taxon>
        <taxon>Alveolata</taxon>
        <taxon>Ciliophora</taxon>
        <taxon>Intramacronucleata</taxon>
        <taxon>Oligohymenophorea</taxon>
        <taxon>Peniculida</taxon>
        <taxon>Parameciidae</taxon>
        <taxon>Paramecium</taxon>
    </lineage>
</organism>
<reference evidence="9" key="1">
    <citation type="submission" date="2021-01" db="EMBL/GenBank/DDBJ databases">
        <authorList>
            <consortium name="Genoscope - CEA"/>
            <person name="William W."/>
        </authorList>
    </citation>
    <scope>NUCLEOTIDE SEQUENCE</scope>
</reference>
<evidence type="ECO:0000256" key="4">
    <source>
        <dbReference type="ARBA" id="ARBA00022777"/>
    </source>
</evidence>
<dbReference type="GO" id="GO:0004674">
    <property type="term" value="F:protein serine/threonine kinase activity"/>
    <property type="evidence" value="ECO:0007669"/>
    <property type="project" value="UniProtKB-KW"/>
</dbReference>
<evidence type="ECO:0000256" key="2">
    <source>
        <dbReference type="ARBA" id="ARBA00022679"/>
    </source>
</evidence>
<dbReference type="PANTHER" id="PTHR24350">
    <property type="entry name" value="SERINE/THREONINE-PROTEIN KINASE IAL-RELATED"/>
    <property type="match status" value="1"/>
</dbReference>
<dbReference type="InterPro" id="IPR030616">
    <property type="entry name" value="Aur-like"/>
</dbReference>
<proteinExistence type="predicted"/>
<evidence type="ECO:0000256" key="7">
    <source>
        <dbReference type="PIRSR" id="PIRSR630616-3"/>
    </source>
</evidence>
<keyword evidence="4" id="KW-0418">Kinase</keyword>
<dbReference type="InterPro" id="IPR000719">
    <property type="entry name" value="Prot_kinase_dom"/>
</dbReference>
<dbReference type="AlphaFoldDB" id="A0A8S1L4P1"/>
<keyword evidence="10" id="KW-1185">Reference proteome</keyword>